<keyword evidence="2" id="KW-1185">Reference proteome</keyword>
<dbReference type="Proteomes" id="UP000235584">
    <property type="component" value="Chromosome"/>
</dbReference>
<dbReference type="RefSeq" id="WP_102243053.1">
    <property type="nucleotide sequence ID" value="NZ_CP025704.1"/>
</dbReference>
<reference evidence="1 2" key="1">
    <citation type="submission" date="2018-01" db="EMBL/GenBank/DDBJ databases">
        <title>Complete genome sequence of Bacteriovorax stolpii DSM12778.</title>
        <authorList>
            <person name="Tang B."/>
            <person name="Chang J."/>
        </authorList>
    </citation>
    <scope>NUCLEOTIDE SEQUENCE [LARGE SCALE GENOMIC DNA]</scope>
    <source>
        <strain evidence="1 2">DSM 12778</strain>
    </source>
</reference>
<proteinExistence type="predicted"/>
<dbReference type="KEGG" id="bsto:C0V70_06465"/>
<dbReference type="EMBL" id="CP025704">
    <property type="protein sequence ID" value="AUN97760.1"/>
    <property type="molecule type" value="Genomic_DNA"/>
</dbReference>
<gene>
    <name evidence="1" type="ORF">C0V70_06465</name>
</gene>
<sequence length="312" mass="35013">MSETIHNNKKVEIIGDYGASLSIIEVGLGSLLHAFHVPFSGVFLSLNQGFILCRATILSQEFPDNNWVAYNISNVSAVLKSLSPAGKKLGPMLSLSMQGLLFNIGVASLGVNPVGLCFGMALLSLWSFIQPLVTYYLFFGDKLFSAAEYLFEKTLPYHNLKPENLLYIFLALVVTKMLMACALAVLAWRIRGKTIYGKNYDEELIRMAREKGVGVGDHRVVPKNAAWLAFKDLFRPLFLVSLAMTAAFLYFSQSDYAQIGWYLLRPIAIGFIFFYVSRTLTIDRWLMRLENGRFHSFSLGCQTALAKIRNFV</sequence>
<organism evidence="1 2">
    <name type="scientific">Bacteriovorax stolpii</name>
    <name type="common">Bdellovibrio stolpii</name>
    <dbReference type="NCBI Taxonomy" id="960"/>
    <lineage>
        <taxon>Bacteria</taxon>
        <taxon>Pseudomonadati</taxon>
        <taxon>Bdellovibrionota</taxon>
        <taxon>Bacteriovoracia</taxon>
        <taxon>Bacteriovoracales</taxon>
        <taxon>Bacteriovoracaceae</taxon>
        <taxon>Bacteriovorax</taxon>
    </lineage>
</organism>
<evidence type="ECO:0000313" key="1">
    <source>
        <dbReference type="EMBL" id="AUN97760.1"/>
    </source>
</evidence>
<protein>
    <submittedName>
        <fullName evidence="1">Uncharacterized protein</fullName>
    </submittedName>
</protein>
<accession>A0A2K9NQF5</accession>
<name>A0A2K9NQF5_BACTC</name>
<evidence type="ECO:0000313" key="2">
    <source>
        <dbReference type="Proteomes" id="UP000235584"/>
    </source>
</evidence>
<dbReference type="AlphaFoldDB" id="A0A2K9NQF5"/>